<dbReference type="InterPro" id="IPR027417">
    <property type="entry name" value="P-loop_NTPase"/>
</dbReference>
<feature type="domain" description="TrmE-type G" evidence="8">
    <location>
        <begin position="219"/>
        <end position="360"/>
    </location>
</feature>
<evidence type="ECO:0000256" key="3">
    <source>
        <dbReference type="ARBA" id="ARBA00022741"/>
    </source>
</evidence>
<feature type="binding site" evidence="7">
    <location>
        <begin position="248"/>
        <end position="254"/>
    </location>
    <ligand>
        <name>GTP</name>
        <dbReference type="ChEBI" id="CHEBI:37565"/>
    </ligand>
</feature>
<dbReference type="Gene3D" id="1.20.120.430">
    <property type="entry name" value="tRNA modification GTPase MnmE domain 2"/>
    <property type="match status" value="1"/>
</dbReference>
<dbReference type="Gene3D" id="3.40.50.300">
    <property type="entry name" value="P-loop containing nucleotide triphosphate hydrolases"/>
    <property type="match status" value="1"/>
</dbReference>
<keyword evidence="7" id="KW-0460">Magnesium</keyword>
<dbReference type="PANTHER" id="PTHR42714">
    <property type="entry name" value="TRNA MODIFICATION GTPASE GTPBP3"/>
    <property type="match status" value="1"/>
</dbReference>
<comment type="cofactor">
    <cofactor evidence="7">
        <name>K(+)</name>
        <dbReference type="ChEBI" id="CHEBI:29103"/>
    </cofactor>
    <text evidence="7">Binds 1 potassium ion per subunit.</text>
</comment>
<feature type="binding site" evidence="7">
    <location>
        <position position="120"/>
    </location>
    <ligand>
        <name>(6S)-5-formyl-5,6,7,8-tetrahydrofolate</name>
        <dbReference type="ChEBI" id="CHEBI:57457"/>
    </ligand>
</feature>
<dbReference type="GO" id="GO:0002098">
    <property type="term" value="P:tRNA wobble uridine modification"/>
    <property type="evidence" value="ECO:0007669"/>
    <property type="project" value="TreeGrafter"/>
</dbReference>
<feature type="binding site" evidence="7">
    <location>
        <position position="433"/>
    </location>
    <ligand>
        <name>(6S)-5-formyl-5,6,7,8-tetrahydrofolate</name>
        <dbReference type="ChEBI" id="CHEBI:57457"/>
    </ligand>
</feature>
<evidence type="ECO:0000256" key="2">
    <source>
        <dbReference type="ARBA" id="ARBA00022694"/>
    </source>
</evidence>
<dbReference type="CDD" id="cd04164">
    <property type="entry name" value="trmE"/>
    <property type="match status" value="1"/>
</dbReference>
<organism evidence="9 10">
    <name type="scientific">Novosphingobium olei</name>
    <dbReference type="NCBI Taxonomy" id="2728851"/>
    <lineage>
        <taxon>Bacteria</taxon>
        <taxon>Pseudomonadati</taxon>
        <taxon>Pseudomonadota</taxon>
        <taxon>Alphaproteobacteria</taxon>
        <taxon>Sphingomonadales</taxon>
        <taxon>Sphingomonadaceae</taxon>
        <taxon>Novosphingobium</taxon>
    </lineage>
</organism>
<dbReference type="NCBIfam" id="NF003661">
    <property type="entry name" value="PRK05291.1-3"/>
    <property type="match status" value="1"/>
</dbReference>
<keyword evidence="7" id="KW-0479">Metal-binding</keyword>
<dbReference type="GO" id="GO:0003924">
    <property type="term" value="F:GTPase activity"/>
    <property type="evidence" value="ECO:0007669"/>
    <property type="project" value="UniProtKB-UniRule"/>
</dbReference>
<evidence type="ECO:0000256" key="4">
    <source>
        <dbReference type="ARBA" id="ARBA00022801"/>
    </source>
</evidence>
<dbReference type="NCBIfam" id="TIGR00231">
    <property type="entry name" value="small_GTP"/>
    <property type="match status" value="1"/>
</dbReference>
<evidence type="ECO:0000313" key="9">
    <source>
        <dbReference type="EMBL" id="NML94607.1"/>
    </source>
</evidence>
<feature type="binding site" evidence="7">
    <location>
        <begin position="273"/>
        <end position="276"/>
    </location>
    <ligand>
        <name>GTP</name>
        <dbReference type="ChEBI" id="CHEBI:37565"/>
    </ligand>
</feature>
<comment type="caution">
    <text evidence="9">The sequence shown here is derived from an EMBL/GenBank/DDBJ whole genome shotgun (WGS) entry which is preliminary data.</text>
</comment>
<feature type="binding site" evidence="7">
    <location>
        <begin position="229"/>
        <end position="234"/>
    </location>
    <ligand>
        <name>GTP</name>
        <dbReference type="ChEBI" id="CHEBI:37565"/>
    </ligand>
</feature>
<dbReference type="CDD" id="cd14858">
    <property type="entry name" value="TrmE_N"/>
    <property type="match status" value="1"/>
</dbReference>
<dbReference type="GO" id="GO:0005525">
    <property type="term" value="F:GTP binding"/>
    <property type="evidence" value="ECO:0007669"/>
    <property type="project" value="UniProtKB-UniRule"/>
</dbReference>
<reference evidence="9 10" key="1">
    <citation type="submission" date="2020-04" db="EMBL/GenBank/DDBJ databases">
        <title>Novosphingobium sp. TW-4 isolated from soil.</title>
        <authorList>
            <person name="Dahal R.H."/>
            <person name="Chaudhary D.K."/>
        </authorList>
    </citation>
    <scope>NUCLEOTIDE SEQUENCE [LARGE SCALE GENOMIC DNA]</scope>
    <source>
        <strain evidence="9 10">TW-4</strain>
    </source>
</reference>
<keyword evidence="10" id="KW-1185">Reference proteome</keyword>
<dbReference type="InterPro" id="IPR027266">
    <property type="entry name" value="TrmE/GcvT-like"/>
</dbReference>
<keyword evidence="4 7" id="KW-0378">Hydrolase</keyword>
<dbReference type="HAMAP" id="MF_00379">
    <property type="entry name" value="GTPase_MnmE"/>
    <property type="match status" value="1"/>
</dbReference>
<name>A0A7Y0BQC4_9SPHN</name>
<dbReference type="SUPFAM" id="SSF103025">
    <property type="entry name" value="Folate-binding domain"/>
    <property type="match status" value="1"/>
</dbReference>
<dbReference type="RefSeq" id="WP_169493877.1">
    <property type="nucleotide sequence ID" value="NZ_JABBGM010000005.1"/>
</dbReference>
<keyword evidence="2 7" id="KW-0819">tRNA processing</keyword>
<comment type="caution">
    <text evidence="7">Lacks conserved residue(s) required for the propagation of feature annotation.</text>
</comment>
<protein>
    <recommendedName>
        <fullName evidence="7">tRNA modification GTPase MnmE</fullName>
        <ecNumber evidence="7">3.6.-.-</ecNumber>
    </recommendedName>
</protein>
<dbReference type="InterPro" id="IPR018948">
    <property type="entry name" value="GTP-bd_TrmE_N"/>
</dbReference>
<dbReference type="PANTHER" id="PTHR42714:SF2">
    <property type="entry name" value="TRNA MODIFICATION GTPASE GTPBP3, MITOCHONDRIAL"/>
    <property type="match status" value="1"/>
</dbReference>
<dbReference type="InterPro" id="IPR006073">
    <property type="entry name" value="GTP-bd"/>
</dbReference>
<keyword evidence="5 7" id="KW-0630">Potassium</keyword>
<feature type="binding site" evidence="7">
    <location>
        <position position="22"/>
    </location>
    <ligand>
        <name>(6S)-5-formyl-5,6,7,8-tetrahydrofolate</name>
        <dbReference type="ChEBI" id="CHEBI:57457"/>
    </ligand>
</feature>
<dbReference type="InterPro" id="IPR005225">
    <property type="entry name" value="Small_GTP-bd"/>
</dbReference>
<dbReference type="SUPFAM" id="SSF116878">
    <property type="entry name" value="TrmE connector domain"/>
    <property type="match status" value="1"/>
</dbReference>
<dbReference type="InterPro" id="IPR025867">
    <property type="entry name" value="MnmE_helical"/>
</dbReference>
<dbReference type="PROSITE" id="PS51709">
    <property type="entry name" value="G_TRME"/>
    <property type="match status" value="1"/>
</dbReference>
<evidence type="ECO:0000256" key="6">
    <source>
        <dbReference type="ARBA" id="ARBA00023134"/>
    </source>
</evidence>
<dbReference type="SUPFAM" id="SSF52540">
    <property type="entry name" value="P-loop containing nucleoside triphosphate hydrolases"/>
    <property type="match status" value="1"/>
</dbReference>
<dbReference type="Pfam" id="PF01926">
    <property type="entry name" value="MMR_HSR1"/>
    <property type="match status" value="1"/>
</dbReference>
<feature type="binding site" evidence="7">
    <location>
        <position position="254"/>
    </location>
    <ligand>
        <name>Mg(2+)</name>
        <dbReference type="ChEBI" id="CHEBI:18420"/>
    </ligand>
</feature>
<dbReference type="AlphaFoldDB" id="A0A7Y0BQC4"/>
<dbReference type="Proteomes" id="UP000583556">
    <property type="component" value="Unassembled WGS sequence"/>
</dbReference>
<gene>
    <name evidence="7 9" type="primary">mnmE</name>
    <name evidence="7" type="synonym">trmE</name>
    <name evidence="9" type="ORF">HHL27_13115</name>
</gene>
<dbReference type="EC" id="3.6.-.-" evidence="7"/>
<keyword evidence="6 7" id="KW-0342">GTP-binding</keyword>
<feature type="binding site" evidence="7">
    <location>
        <position position="233"/>
    </location>
    <ligand>
        <name>Mg(2+)</name>
        <dbReference type="ChEBI" id="CHEBI:18420"/>
    </ligand>
</feature>
<comment type="subunit">
    <text evidence="7">Homodimer. Heterotetramer of two MnmE and two MnmG subunits.</text>
</comment>
<sequence length="433" mass="44811">MAIDTIFALSSGAPPAAIAVVRISGPAAGDALFALAGRLPHPRRASLAVLTDPQSGELLDSTLVLWLPGPATATGEDSVELHLHGGRAVVAAVEAALARIPDLRRAEPGEFTRRAFANGRIDLAEAEGLADLLSAETELQRRAAQAMASGVLSRAVNDWRTSLLSLSAQLEAALDFSDEDDVGDGIGALPEGFAAGCTALASEIGAWLSRPRAEPLREGFRVVLAGPPNAGKSTLFNALVEAEAAITAPQAGTTRDVLTRSVALDGVPFTFADTAGLRDDGAGEIERIGIARALAEAASADLVLWLGPEGEGPQGAALWEIEAQADRDDTSAKSAPVCRVSALTGQGLAALRNALVAHARSALPKPGEAALNTRQHRLLSDVAASVLLAPDERDPLLAAEQLRLGRRALDALVGRTGTEDMLDALFGRFCIGK</sequence>
<comment type="similarity">
    <text evidence="1 7">Belongs to the TRAFAC class TrmE-Era-EngA-EngB-Septin-like GTPase superfamily. TrmE GTPase family.</text>
</comment>
<proteinExistence type="inferred from homology"/>
<dbReference type="Pfam" id="PF10396">
    <property type="entry name" value="TrmE_N"/>
    <property type="match status" value="1"/>
</dbReference>
<dbReference type="InterPro" id="IPR031168">
    <property type="entry name" value="G_TrmE"/>
</dbReference>
<dbReference type="Gene3D" id="3.30.1360.120">
    <property type="entry name" value="Probable tRNA modification gtpase trme, domain 1"/>
    <property type="match status" value="1"/>
</dbReference>
<dbReference type="EMBL" id="JABBGM010000005">
    <property type="protein sequence ID" value="NML94607.1"/>
    <property type="molecule type" value="Genomic_DNA"/>
</dbReference>
<evidence type="ECO:0000256" key="7">
    <source>
        <dbReference type="HAMAP-Rule" id="MF_00379"/>
    </source>
</evidence>
<keyword evidence="3 7" id="KW-0547">Nucleotide-binding</keyword>
<evidence type="ECO:0000256" key="5">
    <source>
        <dbReference type="ARBA" id="ARBA00022958"/>
    </source>
</evidence>
<dbReference type="GO" id="GO:0046872">
    <property type="term" value="F:metal ion binding"/>
    <property type="evidence" value="ECO:0007669"/>
    <property type="project" value="UniProtKB-KW"/>
</dbReference>
<feature type="binding site" evidence="7">
    <location>
        <position position="80"/>
    </location>
    <ligand>
        <name>(6S)-5-formyl-5,6,7,8-tetrahydrofolate</name>
        <dbReference type="ChEBI" id="CHEBI:57457"/>
    </ligand>
</feature>
<comment type="subcellular location">
    <subcellularLocation>
        <location evidence="7">Cytoplasm</location>
    </subcellularLocation>
</comment>
<dbReference type="InterPro" id="IPR004520">
    <property type="entry name" value="GTPase_MnmE"/>
</dbReference>
<comment type="function">
    <text evidence="7">Exhibits a very high intrinsic GTPase hydrolysis rate. Involved in the addition of a carboxymethylaminomethyl (cmnm) group at the wobble position (U34) of certain tRNAs, forming tRNA-cmnm(5)s(2)U34.</text>
</comment>
<dbReference type="GO" id="GO:0005737">
    <property type="term" value="C:cytoplasm"/>
    <property type="evidence" value="ECO:0007669"/>
    <property type="project" value="UniProtKB-SubCell"/>
</dbReference>
<keyword evidence="7" id="KW-0963">Cytoplasm</keyword>
<dbReference type="Pfam" id="PF12631">
    <property type="entry name" value="MnmE_helical"/>
    <property type="match status" value="1"/>
</dbReference>
<dbReference type="InterPro" id="IPR027368">
    <property type="entry name" value="MnmE_dom2"/>
</dbReference>
<evidence type="ECO:0000256" key="1">
    <source>
        <dbReference type="ARBA" id="ARBA00011043"/>
    </source>
</evidence>
<dbReference type="GO" id="GO:0030488">
    <property type="term" value="P:tRNA methylation"/>
    <property type="evidence" value="ECO:0007669"/>
    <property type="project" value="TreeGrafter"/>
</dbReference>
<accession>A0A7Y0BQC4</accession>
<evidence type="ECO:0000313" key="10">
    <source>
        <dbReference type="Proteomes" id="UP000583556"/>
    </source>
</evidence>
<dbReference type="FunFam" id="3.30.1360.120:FF:000007">
    <property type="entry name" value="tRNA modification GTPase GTPBP3, mitochondrial"/>
    <property type="match status" value="1"/>
</dbReference>
<evidence type="ECO:0000259" key="8">
    <source>
        <dbReference type="PROSITE" id="PS51709"/>
    </source>
</evidence>